<evidence type="ECO:0000256" key="2">
    <source>
        <dbReference type="SAM" id="SignalP"/>
    </source>
</evidence>
<name>A0A549SQW7_9HYPH</name>
<dbReference type="EMBL" id="VJMG01000086">
    <property type="protein sequence ID" value="TRL32022.1"/>
    <property type="molecule type" value="Genomic_DNA"/>
</dbReference>
<comment type="caution">
    <text evidence="3">The sequence shown here is derived from an EMBL/GenBank/DDBJ whole genome shotgun (WGS) entry which is preliminary data.</text>
</comment>
<organism evidence="3 4">
    <name type="scientific">Rhizobium straminoryzae</name>
    <dbReference type="NCBI Taxonomy" id="1387186"/>
    <lineage>
        <taxon>Bacteria</taxon>
        <taxon>Pseudomonadati</taxon>
        <taxon>Pseudomonadota</taxon>
        <taxon>Alphaproteobacteria</taxon>
        <taxon>Hyphomicrobiales</taxon>
        <taxon>Rhizobiaceae</taxon>
        <taxon>Rhizobium/Agrobacterium group</taxon>
        <taxon>Rhizobium</taxon>
    </lineage>
</organism>
<keyword evidence="2" id="KW-0732">Signal</keyword>
<feature type="chain" id="PRO_5022010220" evidence="2">
    <location>
        <begin position="49"/>
        <end position="495"/>
    </location>
</feature>
<dbReference type="Pfam" id="PF10082">
    <property type="entry name" value="BBP2_2"/>
    <property type="match status" value="1"/>
</dbReference>
<evidence type="ECO:0000313" key="4">
    <source>
        <dbReference type="Proteomes" id="UP000316801"/>
    </source>
</evidence>
<feature type="signal peptide" evidence="2">
    <location>
        <begin position="1"/>
        <end position="48"/>
    </location>
</feature>
<sequence>MASRHDPQCIRLFMTRIPLRHGNPARHFRPVALLVTAAALLAPALASAQSLVTDGGDAGTTDAASAAGSPPNPLGATVLRMGLRQDVPLRSDGTDADDLNTLIEGAQNLPEPTIDGDNAGRTADDGTGIRLGSFMLRPTINESINGERTRIGGSETRRTYAATAVNGTLSSDWSRHALTVTAEGTHERNLSGNASTKPEGRIDADLRLDLADQTVAHLTGGYAFQRESTSDPNAVSGATTQAGVNRYSTGASLSRDFGILRGTASLAAVRSTYGSARFADGSRLSLGDRDRWAVEGRLRLGYELSPALIPFIEASLGRAIYDDARDSSGYARSSHSYGGRGGLQFDFGEKLRGEFGIGYATVDYEDARLASLGAVTLDGTLFWSPHRGTDVDVGLRTTLQDSTAAGVSGWREYQWTAGLSQQVLTRLTARLTGSVTQRNFSASPDETDWQTGFDLIWNLNRYFDLTANLGYEHTGNASGPDSNLVRAGIGVSLRR</sequence>
<dbReference type="InterPro" id="IPR018759">
    <property type="entry name" value="BBP2_2"/>
</dbReference>
<evidence type="ECO:0000256" key="1">
    <source>
        <dbReference type="SAM" id="MobiDB-lite"/>
    </source>
</evidence>
<dbReference type="Proteomes" id="UP000316801">
    <property type="component" value="Unassembled WGS sequence"/>
</dbReference>
<reference evidence="3 4" key="1">
    <citation type="submission" date="2019-07" db="EMBL/GenBank/DDBJ databases">
        <title>Ln-dependent methylotrophs.</title>
        <authorList>
            <person name="Tani A."/>
        </authorList>
    </citation>
    <scope>NUCLEOTIDE SEQUENCE [LARGE SCALE GENOMIC DNA]</scope>
    <source>
        <strain evidence="3 4">SM12</strain>
    </source>
</reference>
<feature type="region of interest" description="Disordered" evidence="1">
    <location>
        <begin position="53"/>
        <end position="74"/>
    </location>
</feature>
<keyword evidence="4" id="KW-1185">Reference proteome</keyword>
<proteinExistence type="predicted"/>
<gene>
    <name evidence="3" type="ORF">FNA46_23850</name>
</gene>
<protein>
    <submittedName>
        <fullName evidence="3">Outer membrane beta-barrel protein</fullName>
    </submittedName>
</protein>
<accession>A0A549SQW7</accession>
<dbReference type="AlphaFoldDB" id="A0A549SQW7"/>
<evidence type="ECO:0000313" key="3">
    <source>
        <dbReference type="EMBL" id="TRL32022.1"/>
    </source>
</evidence>
<feature type="compositionally biased region" description="Low complexity" evidence="1">
    <location>
        <begin position="53"/>
        <end position="69"/>
    </location>
</feature>